<dbReference type="GO" id="GO:0016747">
    <property type="term" value="F:acyltransferase activity, transferring groups other than amino-acyl groups"/>
    <property type="evidence" value="ECO:0007669"/>
    <property type="project" value="InterPro"/>
</dbReference>
<dbReference type="InterPro" id="IPR050832">
    <property type="entry name" value="Bact_Acetyltransf"/>
</dbReference>
<reference evidence="4 5" key="1">
    <citation type="submission" date="2019-03" db="EMBL/GenBank/DDBJ databases">
        <title>Draft genome sequences of novel Actinobacteria.</title>
        <authorList>
            <person name="Sahin N."/>
            <person name="Ay H."/>
            <person name="Saygin H."/>
        </authorList>
    </citation>
    <scope>NUCLEOTIDE SEQUENCE [LARGE SCALE GENOMIC DNA]</scope>
    <source>
        <strain evidence="4 5">16K404</strain>
    </source>
</reference>
<evidence type="ECO:0000313" key="4">
    <source>
        <dbReference type="EMBL" id="TDC95148.1"/>
    </source>
</evidence>
<keyword evidence="5" id="KW-1185">Reference proteome</keyword>
<dbReference type="Pfam" id="PF00583">
    <property type="entry name" value="Acetyltransf_1"/>
    <property type="match status" value="1"/>
</dbReference>
<dbReference type="CDD" id="cd04301">
    <property type="entry name" value="NAT_SF"/>
    <property type="match status" value="1"/>
</dbReference>
<evidence type="ECO:0000256" key="1">
    <source>
        <dbReference type="ARBA" id="ARBA00022679"/>
    </source>
</evidence>
<dbReference type="PANTHER" id="PTHR43877">
    <property type="entry name" value="AMINOALKYLPHOSPHONATE N-ACETYLTRANSFERASE-RELATED-RELATED"/>
    <property type="match status" value="1"/>
</dbReference>
<dbReference type="RefSeq" id="WP_132620350.1">
    <property type="nucleotide sequence ID" value="NZ_SMKV01000005.1"/>
</dbReference>
<sequence>MLIRREVTADLAAIGQVHAAAFADAEDPHRVPAEVGLVDALRLGDAWLPALSLVAERSGEVVGHVVCSRAHVGAVPVLALGPIGVPPESQRAGIGSALKHAVLGAADALGEPLVALLGHREFYPRFGFEPAANIGITPAVPEWASPLPVRPLAGYDPAVRGEFTCTAPFMDS</sequence>
<evidence type="ECO:0000313" key="5">
    <source>
        <dbReference type="Proteomes" id="UP000294744"/>
    </source>
</evidence>
<dbReference type="OrthoDB" id="9797178at2"/>
<keyword evidence="2" id="KW-0012">Acyltransferase</keyword>
<dbReference type="Proteomes" id="UP000294744">
    <property type="component" value="Unassembled WGS sequence"/>
</dbReference>
<dbReference type="SUPFAM" id="SSF55729">
    <property type="entry name" value="Acyl-CoA N-acyltransferases (Nat)"/>
    <property type="match status" value="1"/>
</dbReference>
<feature type="domain" description="N-acetyltransferase" evidence="3">
    <location>
        <begin position="1"/>
        <end position="153"/>
    </location>
</feature>
<dbReference type="PANTHER" id="PTHR43877:SF1">
    <property type="entry name" value="ACETYLTRANSFERASE"/>
    <property type="match status" value="1"/>
</dbReference>
<gene>
    <name evidence="4" type="ORF">E1161_05850</name>
</gene>
<name>A0A4R4US24_9PSEU</name>
<accession>A0A4R4US24</accession>
<evidence type="ECO:0000256" key="2">
    <source>
        <dbReference type="ARBA" id="ARBA00023315"/>
    </source>
</evidence>
<proteinExistence type="predicted"/>
<evidence type="ECO:0000259" key="3">
    <source>
        <dbReference type="PROSITE" id="PS51186"/>
    </source>
</evidence>
<dbReference type="AlphaFoldDB" id="A0A4R4US24"/>
<comment type="caution">
    <text evidence="4">The sequence shown here is derived from an EMBL/GenBank/DDBJ whole genome shotgun (WGS) entry which is preliminary data.</text>
</comment>
<protein>
    <submittedName>
        <fullName evidence="4">N-acetyltransferase</fullName>
    </submittedName>
</protein>
<dbReference type="PROSITE" id="PS51186">
    <property type="entry name" value="GNAT"/>
    <property type="match status" value="1"/>
</dbReference>
<dbReference type="Gene3D" id="3.40.630.30">
    <property type="match status" value="1"/>
</dbReference>
<dbReference type="EMBL" id="SMKV01000005">
    <property type="protein sequence ID" value="TDC95148.1"/>
    <property type="molecule type" value="Genomic_DNA"/>
</dbReference>
<keyword evidence="1 4" id="KW-0808">Transferase</keyword>
<dbReference type="InterPro" id="IPR016181">
    <property type="entry name" value="Acyl_CoA_acyltransferase"/>
</dbReference>
<dbReference type="InterPro" id="IPR000182">
    <property type="entry name" value="GNAT_dom"/>
</dbReference>
<organism evidence="4 5">
    <name type="scientific">Saccharopolyspora aridisoli</name>
    <dbReference type="NCBI Taxonomy" id="2530385"/>
    <lineage>
        <taxon>Bacteria</taxon>
        <taxon>Bacillati</taxon>
        <taxon>Actinomycetota</taxon>
        <taxon>Actinomycetes</taxon>
        <taxon>Pseudonocardiales</taxon>
        <taxon>Pseudonocardiaceae</taxon>
        <taxon>Saccharopolyspora</taxon>
    </lineage>
</organism>